<proteinExistence type="predicted"/>
<keyword evidence="2" id="KW-1185">Reference proteome</keyword>
<sequence>MSSLLKFPQFIYRGFTEYTRQGFLENSKRFNGSALDVDMTGKTVVITGANSGLGYATATEIAKKGATVCILCRNEARGKQALDEIVRDTGNKNIFLYVIDLSQMKSIKKFYDNFNPSGELASCHVLIHNAGMIAESYSLTDEGIESSFATNTLGMYYLNKLMLPNLEASRPSRVVVVSSGGMYNERLNVNDLQFKSSWFYSGVNAYAQNKRQSVELATKWNELYREKGIKFFSMHPGWASTPGVSKSLPMMDSYIGKDRLRTPLQGADTILWLACSREPLEYTRSDFFFDRQATSPHLMLAFTQSTPKEVDSLLSQCEELVQAALNHI</sequence>
<comment type="caution">
    <text evidence="1">The sequence shown here is derived from an EMBL/GenBank/DDBJ whole genome shotgun (WGS) entry which is preliminary data.</text>
</comment>
<dbReference type="Proteomes" id="UP001165960">
    <property type="component" value="Unassembled WGS sequence"/>
</dbReference>
<accession>A0ACC2UNW0</accession>
<evidence type="ECO:0000313" key="1">
    <source>
        <dbReference type="EMBL" id="KAJ9088627.1"/>
    </source>
</evidence>
<dbReference type="EMBL" id="QTSX02000101">
    <property type="protein sequence ID" value="KAJ9088627.1"/>
    <property type="molecule type" value="Genomic_DNA"/>
</dbReference>
<gene>
    <name evidence="1" type="primary">DHRS12</name>
    <name evidence="1" type="ORF">DSO57_1021107</name>
</gene>
<evidence type="ECO:0000313" key="2">
    <source>
        <dbReference type="Proteomes" id="UP001165960"/>
    </source>
</evidence>
<name>A0ACC2UNW0_9FUNG</name>
<protein>
    <submittedName>
        <fullName evidence="1">Dehydrogenase/reductase SDR member 12</fullName>
    </submittedName>
</protein>
<reference evidence="1" key="1">
    <citation type="submission" date="2022-04" db="EMBL/GenBank/DDBJ databases">
        <title>Genome of the entomopathogenic fungus Entomophthora muscae.</title>
        <authorList>
            <person name="Elya C."/>
            <person name="Lovett B.R."/>
            <person name="Lee E."/>
            <person name="Macias A.M."/>
            <person name="Hajek A.E."/>
            <person name="De Bivort B.L."/>
            <person name="Kasson M.T."/>
            <person name="De Fine Licht H.H."/>
            <person name="Stajich J.E."/>
        </authorList>
    </citation>
    <scope>NUCLEOTIDE SEQUENCE</scope>
    <source>
        <strain evidence="1">Berkeley</strain>
    </source>
</reference>
<organism evidence="1 2">
    <name type="scientific">Entomophthora muscae</name>
    <dbReference type="NCBI Taxonomy" id="34485"/>
    <lineage>
        <taxon>Eukaryota</taxon>
        <taxon>Fungi</taxon>
        <taxon>Fungi incertae sedis</taxon>
        <taxon>Zoopagomycota</taxon>
        <taxon>Entomophthoromycotina</taxon>
        <taxon>Entomophthoromycetes</taxon>
        <taxon>Entomophthorales</taxon>
        <taxon>Entomophthoraceae</taxon>
        <taxon>Entomophthora</taxon>
    </lineage>
</organism>